<evidence type="ECO:0000259" key="1">
    <source>
        <dbReference type="Pfam" id="PF20249"/>
    </source>
</evidence>
<name>A0ABY6FDV9_9PSED</name>
<evidence type="ECO:0000313" key="3">
    <source>
        <dbReference type="Proteomes" id="UP001063228"/>
    </source>
</evidence>
<dbReference type="CDD" id="cd20708">
    <property type="entry name" value="MIX_IV"/>
    <property type="match status" value="1"/>
</dbReference>
<dbReference type="Proteomes" id="UP001063228">
    <property type="component" value="Chromosome"/>
</dbReference>
<dbReference type="InterPro" id="IPR046864">
    <property type="entry name" value="VasX_N"/>
</dbReference>
<keyword evidence="3" id="KW-1185">Reference proteome</keyword>
<protein>
    <recommendedName>
        <fullName evidence="1">Toxin VasX N-terminal region domain-containing protein</fullName>
    </recommendedName>
</protein>
<gene>
    <name evidence="2" type="ORF">K3169_26545</name>
</gene>
<dbReference type="RefSeq" id="WP_263268924.1">
    <property type="nucleotide sequence ID" value="NZ_CP081201.1"/>
</dbReference>
<feature type="domain" description="Toxin VasX N-terminal region" evidence="1">
    <location>
        <begin position="31"/>
        <end position="166"/>
    </location>
</feature>
<sequence>MTNPHITPRGHMANLVARAKPAEAPDAGGFCPLMSQTLQLLPVRYGLVEDLDPSIEIAMPYKLRALPLGFRLLRDGYMYIIDSATGLLHEYQLTNGSVTALLFKGDQVNKDRRADVIEAEPALAFSRSSVLHASFSEVQWTAFKCAQVMKVSTERGHFMQRVSFENIQRGDARDLFDDRKMAVWLAESSGSWADRPDDTSTKIPYAWEHTPLYRQTILEEFTSQITTAHKRDFLFLAVRDDVGVMRDLAQYQDQVVGQIGKWALSQQGEVERDYLLGCYIESLTQINEEDLNERAKKERTLKTLLDDLETLPEPEQTLTRNTLREVMSQDNRQEAGAYFNDPDIPADLLERLEKAKPDRLSMDDGIEARASTIQQYQLEQRFVGTSPDFIARHRKTLWKLYRQMDKPTKDALYGAKFGQRGINDLIDRPRMDAFLKQQRGILQPLNELLEKITQDRIDLLLKNRLHRAIWYYDIEDSEQVDHALLTEYACLKDICRSDKAVDSVLDWLNNNPAMSRPMFYAAPLSAQTELGVQFAVFTNASWLFFKDAPQWLERLKQWGAGLVLDTRRLSPASQVNLTAAWGTLAPALQMGIQQAVQAFLQQMEKGQLPDMDALFRSLPKAAGVAILDAARRENVTFQVASAEDLQNLGKTVKAVQQHRDRLRTLTSMSRERRAADRSWHLSPDANWFKEQRHTTRQSLAELEQQLAKAMSPVAELPTDSTHLQSASSGKPGLALVFPAQQHREVQSVLESYRKGVVVAPTAGLLGDGAGLLVFVAQAVNLVVVQREVFSQPKSSRDLMPFLNSLAATIAAGFGAAQGIADTALGAHAAELAKNFKKAELLGVHVQMGKLHIGLGMAGYVAGIIAATTSLASSHKNWQDSVRRGNSDAQIGATISMLGNSGFLASNSYGFAQTIQTFSHVLAAEAGTAARTAAWAAAGVRLSTVFLRFNLAGILFTALELSGSWYYNRNNLNRHDRWLLSTPWGQGQDPDLCLSLPLAHYLKELRAHYQAPRMQIIPSSDDAPRRFLLHFPTLFTAELTNPLGSHASATVLNIGGYQWIRKIEGQIGRPERWSPLGTALEDRLHIKARNPLIVELTDVRSLINSDLPSHTDIVLSIQLGPITSKGQHEANVYEVRFPVFGESGDFPALDLDPPGEQCKYFAIHPDLMSEVKK</sequence>
<organism evidence="2 3">
    <name type="scientific">Pseudomonas phytophila</name>
    <dbReference type="NCBI Taxonomy" id="2867264"/>
    <lineage>
        <taxon>Bacteria</taxon>
        <taxon>Pseudomonadati</taxon>
        <taxon>Pseudomonadota</taxon>
        <taxon>Gammaproteobacteria</taxon>
        <taxon>Pseudomonadales</taxon>
        <taxon>Pseudomonadaceae</taxon>
        <taxon>Pseudomonas</taxon>
    </lineage>
</organism>
<proteinExistence type="predicted"/>
<evidence type="ECO:0000313" key="2">
    <source>
        <dbReference type="EMBL" id="UXZ95823.1"/>
    </source>
</evidence>
<dbReference type="EMBL" id="CP081201">
    <property type="protein sequence ID" value="UXZ95823.1"/>
    <property type="molecule type" value="Genomic_DNA"/>
</dbReference>
<reference evidence="2" key="1">
    <citation type="submission" date="2021-08" db="EMBL/GenBank/DDBJ databases">
        <title>Complete genome sequence of Pseudomonas phytophila.</title>
        <authorList>
            <person name="Weir B.S."/>
            <person name="Templeton M.D."/>
            <person name="Arshed S."/>
            <person name="Andersen M.T."/>
            <person name="Jayaraman J."/>
        </authorList>
    </citation>
    <scope>NUCLEOTIDE SEQUENCE</scope>
    <source>
        <strain evidence="2">ICMP 23753</strain>
    </source>
</reference>
<accession>A0ABY6FDV9</accession>
<dbReference type="Pfam" id="PF20249">
    <property type="entry name" value="VasX_N"/>
    <property type="match status" value="1"/>
</dbReference>